<keyword evidence="6" id="KW-1185">Reference proteome</keyword>
<feature type="domain" description="N-acetyltransferase" evidence="4">
    <location>
        <begin position="13"/>
        <end position="158"/>
    </location>
</feature>
<dbReference type="Gene3D" id="3.40.630.30">
    <property type="match status" value="1"/>
</dbReference>
<dbReference type="OrthoDB" id="5043642at2759"/>
<keyword evidence="3" id="KW-0012">Acyltransferase</keyword>
<dbReference type="InterPro" id="IPR000182">
    <property type="entry name" value="GNAT_dom"/>
</dbReference>
<dbReference type="EMBL" id="QDEB01106641">
    <property type="protein sequence ID" value="RZB94411.1"/>
    <property type="molecule type" value="Genomic_DNA"/>
</dbReference>
<dbReference type="PANTHER" id="PTHR13256">
    <property type="entry name" value="N-ACETYLTRANSFERASE 9"/>
    <property type="match status" value="1"/>
</dbReference>
<protein>
    <submittedName>
        <fullName evidence="5">N-acetyltransferase 9-like protein</fullName>
    </submittedName>
</protein>
<proteinExistence type="inferred from homology"/>
<evidence type="ECO:0000256" key="1">
    <source>
        <dbReference type="ARBA" id="ARBA00009342"/>
    </source>
</evidence>
<dbReference type="Proteomes" id="UP000292052">
    <property type="component" value="Unassembled WGS sequence"/>
</dbReference>
<dbReference type="STRING" id="1661398.A0A482VFU3"/>
<reference evidence="5 6" key="1">
    <citation type="submission" date="2017-03" db="EMBL/GenBank/DDBJ databases">
        <title>Genome of the blue death feigning beetle - Asbolus verrucosus.</title>
        <authorList>
            <person name="Rider S.D."/>
        </authorList>
    </citation>
    <scope>NUCLEOTIDE SEQUENCE [LARGE SCALE GENOMIC DNA]</scope>
    <source>
        <strain evidence="5">Butters</strain>
        <tissue evidence="5">Head and leg muscle</tissue>
    </source>
</reference>
<comment type="similarity">
    <text evidence="1">Belongs to the acetyltransferase family. GNAT subfamily.</text>
</comment>
<dbReference type="InterPro" id="IPR039135">
    <property type="entry name" value="NAT9-like"/>
</dbReference>
<dbReference type="Pfam" id="PF13302">
    <property type="entry name" value="Acetyltransf_3"/>
    <property type="match status" value="1"/>
</dbReference>
<sequence length="204" mass="23854">MLINKNTKIVGKRCILVPYRVEHVLKYHCWMQSEELQRLTASTPLSLEEEYEMQKSWMIDENKCTFIILDKHMFENTGNEIESMIGDTNLFFANTDDRICAEAEIMIAEKWARGRKCGSEAMLLMLLYGVETLSVKQFVVKIADDNDVSINMFRNFGFSEVSRSRVFREITFSRIVDGEWTGWLKSKVEPYQVIKENETHSDQL</sequence>
<organism evidence="5 6">
    <name type="scientific">Asbolus verrucosus</name>
    <name type="common">Desert ironclad beetle</name>
    <dbReference type="NCBI Taxonomy" id="1661398"/>
    <lineage>
        <taxon>Eukaryota</taxon>
        <taxon>Metazoa</taxon>
        <taxon>Ecdysozoa</taxon>
        <taxon>Arthropoda</taxon>
        <taxon>Hexapoda</taxon>
        <taxon>Insecta</taxon>
        <taxon>Pterygota</taxon>
        <taxon>Neoptera</taxon>
        <taxon>Endopterygota</taxon>
        <taxon>Coleoptera</taxon>
        <taxon>Polyphaga</taxon>
        <taxon>Cucujiformia</taxon>
        <taxon>Tenebrionidae</taxon>
        <taxon>Pimeliinae</taxon>
        <taxon>Asbolus</taxon>
    </lineage>
</organism>
<evidence type="ECO:0000256" key="3">
    <source>
        <dbReference type="ARBA" id="ARBA00023315"/>
    </source>
</evidence>
<keyword evidence="2 5" id="KW-0808">Transferase</keyword>
<dbReference type="PANTHER" id="PTHR13256:SF16">
    <property type="entry name" value="ALPHA_BETA-TUBULIN-N-ACETYLTRANSFERASE 9"/>
    <property type="match status" value="1"/>
</dbReference>
<evidence type="ECO:0000313" key="6">
    <source>
        <dbReference type="Proteomes" id="UP000292052"/>
    </source>
</evidence>
<evidence type="ECO:0000259" key="4">
    <source>
        <dbReference type="Pfam" id="PF13302"/>
    </source>
</evidence>
<dbReference type="GO" id="GO:0008080">
    <property type="term" value="F:N-acetyltransferase activity"/>
    <property type="evidence" value="ECO:0007669"/>
    <property type="project" value="InterPro"/>
</dbReference>
<dbReference type="SUPFAM" id="SSF55729">
    <property type="entry name" value="Acyl-CoA N-acyltransferases (Nat)"/>
    <property type="match status" value="1"/>
</dbReference>
<name>A0A482VFU3_ASBVE</name>
<comment type="caution">
    <text evidence="5">The sequence shown here is derived from an EMBL/GenBank/DDBJ whole genome shotgun (WGS) entry which is preliminary data.</text>
</comment>
<dbReference type="AlphaFoldDB" id="A0A482VFU3"/>
<accession>A0A482VFU3</accession>
<evidence type="ECO:0000256" key="2">
    <source>
        <dbReference type="ARBA" id="ARBA00022679"/>
    </source>
</evidence>
<evidence type="ECO:0000313" key="5">
    <source>
        <dbReference type="EMBL" id="RZB94411.1"/>
    </source>
</evidence>
<dbReference type="InterPro" id="IPR016181">
    <property type="entry name" value="Acyl_CoA_acyltransferase"/>
</dbReference>
<dbReference type="FunFam" id="3.40.630.30:FF:000132">
    <property type="entry name" value="N-acetyltransferase 9-like protein"/>
    <property type="match status" value="1"/>
</dbReference>
<gene>
    <name evidence="5" type="ORF">BDFB_002360</name>
</gene>